<feature type="compositionally biased region" description="Polar residues" evidence="2">
    <location>
        <begin position="443"/>
        <end position="453"/>
    </location>
</feature>
<dbReference type="STRING" id="8005.ENSEEEP00000001499"/>
<evidence type="ECO:0000256" key="2">
    <source>
        <dbReference type="SAM" id="MobiDB-lite"/>
    </source>
</evidence>
<feature type="region of interest" description="Disordered" evidence="2">
    <location>
        <begin position="433"/>
        <end position="453"/>
    </location>
</feature>
<reference evidence="4" key="4">
    <citation type="submission" date="2025-08" db="UniProtKB">
        <authorList>
            <consortium name="Ensembl"/>
        </authorList>
    </citation>
    <scope>IDENTIFICATION</scope>
</reference>
<reference evidence="4" key="5">
    <citation type="submission" date="2025-09" db="UniProtKB">
        <authorList>
            <consortium name="Ensembl"/>
        </authorList>
    </citation>
    <scope>IDENTIFICATION</scope>
</reference>
<reference evidence="5" key="2">
    <citation type="journal article" date="2017" name="Sci. Adv.">
        <title>A tail of two voltages: Proteomic comparison of the three electric organs of the electric eel.</title>
        <authorList>
            <person name="Traeger L.L."/>
            <person name="Sabat G."/>
            <person name="Barrett-Wilt G.A."/>
            <person name="Wells G.B."/>
            <person name="Sussman M.R."/>
        </authorList>
    </citation>
    <scope>NUCLEOTIDE SEQUENCE [LARGE SCALE GENOMIC DNA]</scope>
</reference>
<dbReference type="GeneTree" id="ENSGT00940000156098"/>
<dbReference type="InterPro" id="IPR051825">
    <property type="entry name" value="SRCIN1"/>
</dbReference>
<dbReference type="PANTHER" id="PTHR22741">
    <property type="entry name" value="P140CAP/SNIP-RELATED"/>
    <property type="match status" value="1"/>
</dbReference>
<dbReference type="InterPro" id="IPR022782">
    <property type="entry name" value="AIP3-like_C"/>
</dbReference>
<feature type="region of interest" description="Disordered" evidence="2">
    <location>
        <begin position="334"/>
        <end position="373"/>
    </location>
</feature>
<dbReference type="Proteomes" id="UP000314983">
    <property type="component" value="Chromosome 7"/>
</dbReference>
<dbReference type="PANTHER" id="PTHR22741:SF11">
    <property type="entry name" value="SICKLE TAIL PROTEIN HOMOLOG"/>
    <property type="match status" value="1"/>
</dbReference>
<dbReference type="OMA" id="MIDGHII"/>
<protein>
    <recommendedName>
        <fullName evidence="3">Actin interacting protein 3-like C-terminal domain-containing protein</fullName>
    </recommendedName>
</protein>
<feature type="region of interest" description="Disordered" evidence="2">
    <location>
        <begin position="188"/>
        <end position="235"/>
    </location>
</feature>
<reference evidence="4" key="3">
    <citation type="submission" date="2020-05" db="EMBL/GenBank/DDBJ databases">
        <title>Electrophorus electricus (electric eel) genome, fEleEle1, primary haplotype.</title>
        <authorList>
            <person name="Myers G."/>
            <person name="Meyer A."/>
            <person name="Fedrigo O."/>
            <person name="Formenti G."/>
            <person name="Rhie A."/>
            <person name="Tracey A."/>
            <person name="Sims Y."/>
            <person name="Jarvis E.D."/>
        </authorList>
    </citation>
    <scope>NUCLEOTIDE SEQUENCE [LARGE SCALE GENOMIC DNA]</scope>
</reference>
<dbReference type="GO" id="GO:0005737">
    <property type="term" value="C:cytoplasm"/>
    <property type="evidence" value="ECO:0007669"/>
    <property type="project" value="TreeGrafter"/>
</dbReference>
<accession>A0A4W4DRT5</accession>
<dbReference type="Pfam" id="PF03915">
    <property type="entry name" value="AIP3"/>
    <property type="match status" value="1"/>
</dbReference>
<dbReference type="AlphaFoldDB" id="A0A4W4DRT5"/>
<sequence>MQPHNAERRREAFLEHLKQKYPHHASTIMSLADRIKEQVSIKSFQYSPEPRRLLLGTRDLFESAQSLQAMSEEVPSTFTRGSRTRASLPVVKSSNQTKDRSLGVLYLQYGEETRQALMPNEVTSADTVRALFVSAFPQQLTLKMLESPNVAIYIKDHVRNVYYELTDIRNITAHSCLKVYHKDPAQAFNHSPLNSNGDARQAGGQSMLHTLPPPHSPIHTVQGSMSPPSGRSMPPSPSRFPYGMAMPASATLPRDRLSSVPITRSAPPCSSAILERRDVKPDEDVSGRGAPLYADPYTLPEARLSVASSHGTQIGDMLDGQVFLQRRSQAKSVGSYAEVADPQHSLYRQRSRKYSESPHMPLGSKSPPSSPQRVGEVRMIDIHPGQNAHMLLQGAERTVHARRSFRKDSNGTMEAVARVRGTVASPVFVDLPHGHGDRPFQGPISTEGPQRWG</sequence>
<dbReference type="Ensembl" id="ENSEEET00000001532.2">
    <property type="protein sequence ID" value="ENSEEEP00000001499.2"/>
    <property type="gene ID" value="ENSEEEG00000000967.2"/>
</dbReference>
<evidence type="ECO:0000313" key="5">
    <source>
        <dbReference type="Proteomes" id="UP000314983"/>
    </source>
</evidence>
<feature type="compositionally biased region" description="Polar residues" evidence="2">
    <location>
        <begin position="188"/>
        <end position="208"/>
    </location>
</feature>
<gene>
    <name evidence="4" type="primary">SHISA6</name>
</gene>
<proteinExistence type="predicted"/>
<organism evidence="4 5">
    <name type="scientific">Electrophorus electricus</name>
    <name type="common">Electric eel</name>
    <name type="synonym">Gymnotus electricus</name>
    <dbReference type="NCBI Taxonomy" id="8005"/>
    <lineage>
        <taxon>Eukaryota</taxon>
        <taxon>Metazoa</taxon>
        <taxon>Chordata</taxon>
        <taxon>Craniata</taxon>
        <taxon>Vertebrata</taxon>
        <taxon>Euteleostomi</taxon>
        <taxon>Actinopterygii</taxon>
        <taxon>Neopterygii</taxon>
        <taxon>Teleostei</taxon>
        <taxon>Ostariophysi</taxon>
        <taxon>Gymnotiformes</taxon>
        <taxon>Gymnotoidei</taxon>
        <taxon>Gymnotidae</taxon>
        <taxon>Electrophorus</taxon>
    </lineage>
</organism>
<feature type="compositionally biased region" description="Low complexity" evidence="2">
    <location>
        <begin position="223"/>
        <end position="233"/>
    </location>
</feature>
<name>A0A4W4DRT5_ELEEL</name>
<feature type="domain" description="Actin interacting protein 3-like C-terminal" evidence="3">
    <location>
        <begin position="106"/>
        <end position="182"/>
    </location>
</feature>
<evidence type="ECO:0000259" key="3">
    <source>
        <dbReference type="Pfam" id="PF03915"/>
    </source>
</evidence>
<evidence type="ECO:0000313" key="4">
    <source>
        <dbReference type="Ensembl" id="ENSEEEP00000001499.2"/>
    </source>
</evidence>
<reference evidence="5" key="1">
    <citation type="journal article" date="2014" name="Science">
        <title>Nonhuman genetics. Genomic basis for the convergent evolution of electric organs.</title>
        <authorList>
            <person name="Gallant J.R."/>
            <person name="Traeger L.L."/>
            <person name="Volkening J.D."/>
            <person name="Moffett H."/>
            <person name="Chen P.H."/>
            <person name="Novina C.D."/>
            <person name="Phillips G.N.Jr."/>
            <person name="Anand R."/>
            <person name="Wells G.B."/>
            <person name="Pinch M."/>
            <person name="Guth R."/>
            <person name="Unguez G.A."/>
            <person name="Albert J.S."/>
            <person name="Zakon H.H."/>
            <person name="Samanta M.P."/>
            <person name="Sussman M.R."/>
        </authorList>
    </citation>
    <scope>NUCLEOTIDE SEQUENCE [LARGE SCALE GENOMIC DNA]</scope>
</reference>
<evidence type="ECO:0000256" key="1">
    <source>
        <dbReference type="ARBA" id="ARBA00023054"/>
    </source>
</evidence>
<keyword evidence="1" id="KW-0175">Coiled coil</keyword>
<keyword evidence="5" id="KW-1185">Reference proteome</keyword>